<organism evidence="2 3">
    <name type="scientific">Roseinatronobacter monicus</name>
    <dbReference type="NCBI Taxonomy" id="393481"/>
    <lineage>
        <taxon>Bacteria</taxon>
        <taxon>Pseudomonadati</taxon>
        <taxon>Pseudomonadota</taxon>
        <taxon>Alphaproteobacteria</taxon>
        <taxon>Rhodobacterales</taxon>
        <taxon>Paracoccaceae</taxon>
        <taxon>Roseinatronobacter</taxon>
    </lineage>
</organism>
<keyword evidence="3" id="KW-1185">Reference proteome</keyword>
<feature type="region of interest" description="Disordered" evidence="1">
    <location>
        <begin position="12"/>
        <end position="80"/>
    </location>
</feature>
<name>A0A543KHK1_9RHOB</name>
<comment type="caution">
    <text evidence="2">The sequence shown here is derived from an EMBL/GenBank/DDBJ whole genome shotgun (WGS) entry which is preliminary data.</text>
</comment>
<evidence type="ECO:0000256" key="1">
    <source>
        <dbReference type="SAM" id="MobiDB-lite"/>
    </source>
</evidence>
<accession>A0A543KHK1</accession>
<dbReference type="SUPFAM" id="SSF46785">
    <property type="entry name" value="Winged helix' DNA-binding domain"/>
    <property type="match status" value="1"/>
</dbReference>
<feature type="compositionally biased region" description="Low complexity" evidence="1">
    <location>
        <begin position="49"/>
        <end position="59"/>
    </location>
</feature>
<dbReference type="AlphaFoldDB" id="A0A543KHK1"/>
<evidence type="ECO:0000313" key="3">
    <source>
        <dbReference type="Proteomes" id="UP000320582"/>
    </source>
</evidence>
<evidence type="ECO:0000313" key="2">
    <source>
        <dbReference type="EMBL" id="TQM94555.1"/>
    </source>
</evidence>
<reference evidence="2 3" key="1">
    <citation type="submission" date="2019-06" db="EMBL/GenBank/DDBJ databases">
        <title>Genomic Encyclopedia of Archaeal and Bacterial Type Strains, Phase II (KMG-II): from individual species to whole genera.</title>
        <authorList>
            <person name="Goeker M."/>
        </authorList>
    </citation>
    <scope>NUCLEOTIDE SEQUENCE [LARGE SCALE GENOMIC DNA]</scope>
    <source>
        <strain evidence="2 3">DSM 18423</strain>
    </source>
</reference>
<dbReference type="RefSeq" id="WP_142083345.1">
    <property type="nucleotide sequence ID" value="NZ_VFPT01000001.1"/>
</dbReference>
<protein>
    <submittedName>
        <fullName evidence="2">Uncharacterized protein</fullName>
    </submittedName>
</protein>
<dbReference type="Proteomes" id="UP000320582">
    <property type="component" value="Unassembled WGS sequence"/>
</dbReference>
<dbReference type="OrthoDB" id="7645017at2"/>
<dbReference type="EMBL" id="VFPT01000001">
    <property type="protein sequence ID" value="TQM94555.1"/>
    <property type="molecule type" value="Genomic_DNA"/>
</dbReference>
<sequence length="138" mass="14249">MWFDARAKLAEIAGQPPATSATTATQAPAAPPVSQVSQPPEAQKPALRVASVASVAAVATPPRSKPETAPPARADGLDPDAGAYLDRLRLHGPATYGAMASAMGWGATRAWRAEAKLRAAGLVAYREGRAVPTERAKL</sequence>
<feature type="compositionally biased region" description="Low complexity" evidence="1">
    <location>
        <begin position="15"/>
        <end position="40"/>
    </location>
</feature>
<gene>
    <name evidence="2" type="ORF">BD293_3236</name>
</gene>
<proteinExistence type="predicted"/>
<dbReference type="InterPro" id="IPR036390">
    <property type="entry name" value="WH_DNA-bd_sf"/>
</dbReference>